<evidence type="ECO:0000313" key="1">
    <source>
        <dbReference type="EMBL" id="GFN83315.1"/>
    </source>
</evidence>
<keyword evidence="2" id="KW-1185">Reference proteome</keyword>
<reference evidence="1 2" key="1">
    <citation type="journal article" date="2021" name="Elife">
        <title>Chloroplast acquisition without the gene transfer in kleptoplastic sea slugs, Plakobranchus ocellatus.</title>
        <authorList>
            <person name="Maeda T."/>
            <person name="Takahashi S."/>
            <person name="Yoshida T."/>
            <person name="Shimamura S."/>
            <person name="Takaki Y."/>
            <person name="Nagai Y."/>
            <person name="Toyoda A."/>
            <person name="Suzuki Y."/>
            <person name="Arimoto A."/>
            <person name="Ishii H."/>
            <person name="Satoh N."/>
            <person name="Nishiyama T."/>
            <person name="Hasebe M."/>
            <person name="Maruyama T."/>
            <person name="Minagawa J."/>
            <person name="Obokata J."/>
            <person name="Shigenobu S."/>
        </authorList>
    </citation>
    <scope>NUCLEOTIDE SEQUENCE [LARGE SCALE GENOMIC DNA]</scope>
</reference>
<gene>
    <name evidence="1" type="ORF">PoB_000982100</name>
</gene>
<sequence>MAALNAKTTLTINGQSDDYKQYISYTDYIEMGFCVNYIGYSGCIDYTRLSFIWNTSATLVSWITLELGLAWNRSAKVTALYDNMLVGTEFKSGLRAADLLI</sequence>
<organism evidence="1 2">
    <name type="scientific">Plakobranchus ocellatus</name>
    <dbReference type="NCBI Taxonomy" id="259542"/>
    <lineage>
        <taxon>Eukaryota</taxon>
        <taxon>Metazoa</taxon>
        <taxon>Spiralia</taxon>
        <taxon>Lophotrochozoa</taxon>
        <taxon>Mollusca</taxon>
        <taxon>Gastropoda</taxon>
        <taxon>Heterobranchia</taxon>
        <taxon>Euthyneura</taxon>
        <taxon>Panpulmonata</taxon>
        <taxon>Sacoglossa</taxon>
        <taxon>Placobranchoidea</taxon>
        <taxon>Plakobranchidae</taxon>
        <taxon>Plakobranchus</taxon>
    </lineage>
</organism>
<comment type="caution">
    <text evidence="1">The sequence shown here is derived from an EMBL/GenBank/DDBJ whole genome shotgun (WGS) entry which is preliminary data.</text>
</comment>
<dbReference type="Proteomes" id="UP000735302">
    <property type="component" value="Unassembled WGS sequence"/>
</dbReference>
<accession>A0AAV3Y7T0</accession>
<dbReference type="EMBL" id="BLXT01001137">
    <property type="protein sequence ID" value="GFN83315.1"/>
    <property type="molecule type" value="Genomic_DNA"/>
</dbReference>
<evidence type="ECO:0000313" key="2">
    <source>
        <dbReference type="Proteomes" id="UP000735302"/>
    </source>
</evidence>
<name>A0AAV3Y7T0_9GAST</name>
<protein>
    <submittedName>
        <fullName evidence="1">Uncharacterized protein</fullName>
    </submittedName>
</protein>
<dbReference type="AlphaFoldDB" id="A0AAV3Y7T0"/>
<proteinExistence type="predicted"/>